<dbReference type="InterPro" id="IPR051159">
    <property type="entry name" value="Hexapeptide_acetyltransf"/>
</dbReference>
<keyword evidence="3" id="KW-0677">Repeat</keyword>
<evidence type="ECO:0000313" key="4">
    <source>
        <dbReference type="EMBL" id="BEH91839.1"/>
    </source>
</evidence>
<dbReference type="EMBL" id="AP028127">
    <property type="protein sequence ID" value="BEH91839.1"/>
    <property type="molecule type" value="Genomic_DNA"/>
</dbReference>
<proteinExistence type="inferred from homology"/>
<dbReference type="InterPro" id="IPR018357">
    <property type="entry name" value="Hexapep_transf_CS"/>
</dbReference>
<keyword evidence="2" id="KW-0808">Transferase</keyword>
<evidence type="ECO:0000256" key="2">
    <source>
        <dbReference type="ARBA" id="ARBA00022679"/>
    </source>
</evidence>
<dbReference type="Pfam" id="PF00132">
    <property type="entry name" value="Hexapep"/>
    <property type="match status" value="1"/>
</dbReference>
<dbReference type="PANTHER" id="PTHR23416:SF23">
    <property type="entry name" value="ACETYLTRANSFERASE C18B11.09C-RELATED"/>
    <property type="match status" value="1"/>
</dbReference>
<dbReference type="PANTHER" id="PTHR23416">
    <property type="entry name" value="SIALIC ACID SYNTHASE-RELATED"/>
    <property type="match status" value="1"/>
</dbReference>
<name>A0ABM8ILK1_9FIRM</name>
<gene>
    <name evidence="4" type="ORF">T23_19410</name>
</gene>
<organism evidence="4 5">
    <name type="scientific">Turicibacter faecis</name>
    <dbReference type="NCBI Taxonomy" id="2963365"/>
    <lineage>
        <taxon>Bacteria</taxon>
        <taxon>Bacillati</taxon>
        <taxon>Bacillota</taxon>
        <taxon>Erysipelotrichia</taxon>
        <taxon>Erysipelotrichales</taxon>
        <taxon>Turicibacteraceae</taxon>
        <taxon>Turicibacter</taxon>
    </lineage>
</organism>
<sequence length="195" mass="21743">MKSRNIFERDRAGEEITHQDEGYYKIRERIDEVQKILFELNGNYHTDEEIRNLFSQLTGCVVDPTFRIRLPFYTDFGKNIKIGKNVFVNHGCTFMDRGGIILEDDVLIGPKVNLITINHPLTPRKRHATVSKPIVVKRNAWIATGATVVPGVTIGENAVVAAGAVVTKDVLANTVVAGVPARVIKTIDDTGDKRF</sequence>
<evidence type="ECO:0000256" key="3">
    <source>
        <dbReference type="ARBA" id="ARBA00022737"/>
    </source>
</evidence>
<dbReference type="RefSeq" id="WP_161832250.1">
    <property type="nucleotide sequence ID" value="NZ_AP028127.1"/>
</dbReference>
<reference evidence="4" key="1">
    <citation type="journal article" date="2024" name="Int. J. Syst. Evol. Microbiol.">
        <title>Turicibacter faecis sp. nov., isolated from faeces of heart failure mouse model.</title>
        <authorList>
            <person name="Imamura Y."/>
            <person name="Motooka D."/>
            <person name="Nakajima Y."/>
            <person name="Ito S."/>
            <person name="Kitakaze M."/>
            <person name="Iida T."/>
            <person name="Nakamura S."/>
        </authorList>
    </citation>
    <scope>NUCLEOTIDE SEQUENCE</scope>
    <source>
        <strain evidence="4">TC023</strain>
    </source>
</reference>
<dbReference type="InterPro" id="IPR001451">
    <property type="entry name" value="Hexapep"/>
</dbReference>
<keyword evidence="5" id="KW-1185">Reference proteome</keyword>
<accession>A0ABM8ILK1</accession>
<dbReference type="PROSITE" id="PS00101">
    <property type="entry name" value="HEXAPEP_TRANSFERASES"/>
    <property type="match status" value="1"/>
</dbReference>
<dbReference type="Gene3D" id="2.160.10.10">
    <property type="entry name" value="Hexapeptide repeat proteins"/>
    <property type="match status" value="1"/>
</dbReference>
<protein>
    <submittedName>
        <fullName evidence="4">Nodulation protein L</fullName>
    </submittedName>
</protein>
<dbReference type="Proteomes" id="UP001432099">
    <property type="component" value="Chromosome"/>
</dbReference>
<evidence type="ECO:0000256" key="1">
    <source>
        <dbReference type="ARBA" id="ARBA00007274"/>
    </source>
</evidence>
<dbReference type="InterPro" id="IPR011004">
    <property type="entry name" value="Trimer_LpxA-like_sf"/>
</dbReference>
<evidence type="ECO:0000313" key="5">
    <source>
        <dbReference type="Proteomes" id="UP001432099"/>
    </source>
</evidence>
<dbReference type="SUPFAM" id="SSF51161">
    <property type="entry name" value="Trimeric LpxA-like enzymes"/>
    <property type="match status" value="1"/>
</dbReference>
<comment type="similarity">
    <text evidence="1">Belongs to the transferase hexapeptide repeat family.</text>
</comment>